<name>A0A7S3ARP1_9EUKA</name>
<dbReference type="PRINTS" id="PR01217">
    <property type="entry name" value="PRICHEXTENSN"/>
</dbReference>
<dbReference type="AlphaFoldDB" id="A0A7S3ARP1"/>
<proteinExistence type="predicted"/>
<accession>A0A7S3ARP1</accession>
<sequence length="347" mass="37356">MPSPPPPAPSPPPPLPSPPPPLPSPPPPAPSPPPSPPPPSPSPPPPSPSPPALPTAGGEADPHIYGLHGDRYDFKGRNNTIYCVFSTRSLVANVLFMHDTFYMGGACKTCPVKTVQGSFMQEAFIILDTDDETKISVHFAASKPSFAQHSLLVNGGLKVSPSLVTSDEITIANVKIRLQRIHTRETRLTVSNGMYKLICKSRMYPYAQRNSNKKRLDLTIHALVDADKDPVAPHGLIGQTFDRDDVEVDGALDDYTGKLVDRINRLVITQAMGEGAIEGVPADYEIDRSSPYSTSFKYARFGLTKAAPRNVTALSGKKRKIVKVKGAPSVASMEHDVTEPAADVTDV</sequence>
<evidence type="ECO:0000313" key="2">
    <source>
        <dbReference type="EMBL" id="CAE0113171.1"/>
    </source>
</evidence>
<gene>
    <name evidence="2" type="ORF">HERI1096_LOCUS13831</name>
</gene>
<reference evidence="2" key="1">
    <citation type="submission" date="2021-01" db="EMBL/GenBank/DDBJ databases">
        <authorList>
            <person name="Corre E."/>
            <person name="Pelletier E."/>
            <person name="Niang G."/>
            <person name="Scheremetjew M."/>
            <person name="Finn R."/>
            <person name="Kale V."/>
            <person name="Holt S."/>
            <person name="Cochrane G."/>
            <person name="Meng A."/>
            <person name="Brown T."/>
            <person name="Cohen L."/>
        </authorList>
    </citation>
    <scope>NUCLEOTIDE SEQUENCE</scope>
    <source>
        <strain evidence="2">CCMP281</strain>
    </source>
</reference>
<organism evidence="2">
    <name type="scientific">Haptolina ericina</name>
    <dbReference type="NCBI Taxonomy" id="156174"/>
    <lineage>
        <taxon>Eukaryota</taxon>
        <taxon>Haptista</taxon>
        <taxon>Haptophyta</taxon>
        <taxon>Prymnesiophyceae</taxon>
        <taxon>Prymnesiales</taxon>
        <taxon>Prymnesiaceae</taxon>
        <taxon>Haptolina</taxon>
    </lineage>
</organism>
<protein>
    <submittedName>
        <fullName evidence="2">Uncharacterized protein</fullName>
    </submittedName>
</protein>
<dbReference type="PANTHER" id="PTHR24216">
    <property type="entry name" value="PAXILLIN-RELATED"/>
    <property type="match status" value="1"/>
</dbReference>
<dbReference type="PANTHER" id="PTHR24216:SF65">
    <property type="entry name" value="PAXILLIN-LIKE PROTEIN 1"/>
    <property type="match status" value="1"/>
</dbReference>
<feature type="region of interest" description="Disordered" evidence="1">
    <location>
        <begin position="1"/>
        <end position="64"/>
    </location>
</feature>
<dbReference type="EMBL" id="HBHX01024850">
    <property type="protein sequence ID" value="CAE0113171.1"/>
    <property type="molecule type" value="Transcribed_RNA"/>
</dbReference>
<evidence type="ECO:0000256" key="1">
    <source>
        <dbReference type="SAM" id="MobiDB-lite"/>
    </source>
</evidence>
<feature type="compositionally biased region" description="Pro residues" evidence="1">
    <location>
        <begin position="1"/>
        <end position="53"/>
    </location>
</feature>